<keyword evidence="1" id="KW-0472">Membrane</keyword>
<reference evidence="2 3" key="1">
    <citation type="journal article" date="2020" name="ISME J.">
        <title>Comparative genomics reveals insights into cyanobacterial evolution and habitat adaptation.</title>
        <authorList>
            <person name="Chen M.Y."/>
            <person name="Teng W.K."/>
            <person name="Zhao L."/>
            <person name="Hu C.X."/>
            <person name="Zhou Y.K."/>
            <person name="Han B.P."/>
            <person name="Song L.R."/>
            <person name="Shu W.S."/>
        </authorList>
    </citation>
    <scope>NUCLEOTIDE SEQUENCE [LARGE SCALE GENOMIC DNA]</scope>
    <source>
        <strain evidence="2 3">FACHB-288</strain>
    </source>
</reference>
<evidence type="ECO:0000313" key="3">
    <source>
        <dbReference type="Proteomes" id="UP000658514"/>
    </source>
</evidence>
<dbReference type="EMBL" id="JACJQH010000100">
    <property type="protein sequence ID" value="MBD2200628.1"/>
    <property type="molecule type" value="Genomic_DNA"/>
</dbReference>
<sequence>MVAQLLQLQTETVATVAQIQLLQEILKSQRNLTVMDILSTSLFATSVFGALGGSGYLVGSAIATGVVSAGLLPALGIFVGAGFAILGRVSK</sequence>
<proteinExistence type="predicted"/>
<protein>
    <submittedName>
        <fullName evidence="2">Uncharacterized protein</fullName>
    </submittedName>
</protein>
<accession>A0ABR8AKT6</accession>
<name>A0ABR8AKT6_9CYAN</name>
<comment type="caution">
    <text evidence="2">The sequence shown here is derived from an EMBL/GenBank/DDBJ whole genome shotgun (WGS) entry which is preliminary data.</text>
</comment>
<gene>
    <name evidence="2" type="ORF">H6G24_35155</name>
</gene>
<evidence type="ECO:0000256" key="1">
    <source>
        <dbReference type="SAM" id="Phobius"/>
    </source>
</evidence>
<organism evidence="2 3">
    <name type="scientific">Calothrix parietina FACHB-288</name>
    <dbReference type="NCBI Taxonomy" id="2692896"/>
    <lineage>
        <taxon>Bacteria</taxon>
        <taxon>Bacillati</taxon>
        <taxon>Cyanobacteriota</taxon>
        <taxon>Cyanophyceae</taxon>
        <taxon>Nostocales</taxon>
        <taxon>Calotrichaceae</taxon>
        <taxon>Calothrix</taxon>
    </lineage>
</organism>
<feature type="transmembrane region" description="Helical" evidence="1">
    <location>
        <begin position="62"/>
        <end position="86"/>
    </location>
</feature>
<dbReference type="Proteomes" id="UP000658514">
    <property type="component" value="Unassembled WGS sequence"/>
</dbReference>
<feature type="transmembrane region" description="Helical" evidence="1">
    <location>
        <begin position="37"/>
        <end position="56"/>
    </location>
</feature>
<evidence type="ECO:0000313" key="2">
    <source>
        <dbReference type="EMBL" id="MBD2200628.1"/>
    </source>
</evidence>
<keyword evidence="1" id="KW-0812">Transmembrane</keyword>
<dbReference type="RefSeq" id="WP_190551751.1">
    <property type="nucleotide sequence ID" value="NZ_CAWPNO010000003.1"/>
</dbReference>
<keyword evidence="3" id="KW-1185">Reference proteome</keyword>
<keyword evidence="1" id="KW-1133">Transmembrane helix</keyword>